<dbReference type="FunFam" id="1.10.630.10:FF:000238">
    <property type="entry name" value="Cytochrome P450 2A6"/>
    <property type="match status" value="1"/>
</dbReference>
<dbReference type="PANTHER" id="PTHR24300">
    <property type="entry name" value="CYTOCHROME P450 508A4-RELATED"/>
    <property type="match status" value="1"/>
</dbReference>
<accession>A0A4Y2FFP7</accession>
<dbReference type="GO" id="GO:0016712">
    <property type="term" value="F:oxidoreductase activity, acting on paired donors, with incorporation or reduction of molecular oxygen, reduced flavin or flavoprotein as one donor, and incorporation of one atom of oxygen"/>
    <property type="evidence" value="ECO:0007669"/>
    <property type="project" value="TreeGrafter"/>
</dbReference>
<dbReference type="Gene3D" id="1.10.630.10">
    <property type="entry name" value="Cytochrome P450"/>
    <property type="match status" value="1"/>
</dbReference>
<evidence type="ECO:0000256" key="6">
    <source>
        <dbReference type="ARBA" id="ARBA00022617"/>
    </source>
</evidence>
<keyword evidence="12 15" id="KW-0503">Monooxygenase</keyword>
<dbReference type="PANTHER" id="PTHR24300:SF375">
    <property type="entry name" value="CYTOCHROME P450 FAMILY"/>
    <property type="match status" value="1"/>
</dbReference>
<dbReference type="SUPFAM" id="SSF48264">
    <property type="entry name" value="Cytochrome P450"/>
    <property type="match status" value="1"/>
</dbReference>
<comment type="cofactor">
    <cofactor evidence="1 14">
        <name>heme</name>
        <dbReference type="ChEBI" id="CHEBI:30413"/>
    </cofactor>
</comment>
<keyword evidence="13" id="KW-0472">Membrane</keyword>
<dbReference type="GO" id="GO:0006805">
    <property type="term" value="P:xenobiotic metabolic process"/>
    <property type="evidence" value="ECO:0007669"/>
    <property type="project" value="TreeGrafter"/>
</dbReference>
<dbReference type="InterPro" id="IPR036396">
    <property type="entry name" value="Cyt_P450_sf"/>
</dbReference>
<evidence type="ECO:0000256" key="11">
    <source>
        <dbReference type="ARBA" id="ARBA00023004"/>
    </source>
</evidence>
<dbReference type="InterPro" id="IPR017972">
    <property type="entry name" value="Cyt_P450_CS"/>
</dbReference>
<evidence type="ECO:0000256" key="5">
    <source>
        <dbReference type="ARBA" id="ARBA00010617"/>
    </source>
</evidence>
<keyword evidence="11 14" id="KW-0408">Iron</keyword>
<dbReference type="Proteomes" id="UP000499080">
    <property type="component" value="Unassembled WGS sequence"/>
</dbReference>
<dbReference type="InterPro" id="IPR002401">
    <property type="entry name" value="Cyt_P450_E_grp-I"/>
</dbReference>
<dbReference type="GO" id="GO:0005506">
    <property type="term" value="F:iron ion binding"/>
    <property type="evidence" value="ECO:0007669"/>
    <property type="project" value="InterPro"/>
</dbReference>
<organism evidence="16 17">
    <name type="scientific">Araneus ventricosus</name>
    <name type="common">Orbweaver spider</name>
    <name type="synonym">Epeira ventricosa</name>
    <dbReference type="NCBI Taxonomy" id="182803"/>
    <lineage>
        <taxon>Eukaryota</taxon>
        <taxon>Metazoa</taxon>
        <taxon>Ecdysozoa</taxon>
        <taxon>Arthropoda</taxon>
        <taxon>Chelicerata</taxon>
        <taxon>Arachnida</taxon>
        <taxon>Araneae</taxon>
        <taxon>Araneomorphae</taxon>
        <taxon>Entelegynae</taxon>
        <taxon>Araneoidea</taxon>
        <taxon>Araneidae</taxon>
        <taxon>Araneus</taxon>
    </lineage>
</organism>
<evidence type="ECO:0000313" key="17">
    <source>
        <dbReference type="Proteomes" id="UP000499080"/>
    </source>
</evidence>
<dbReference type="InterPro" id="IPR050182">
    <property type="entry name" value="Cytochrome_P450_fam2"/>
</dbReference>
<evidence type="ECO:0000256" key="3">
    <source>
        <dbReference type="ARBA" id="ARBA00004174"/>
    </source>
</evidence>
<comment type="function">
    <text evidence="2">May be involved in the metabolism of insect hormones and in the breakdown of synthetic insecticides.</text>
</comment>
<evidence type="ECO:0000256" key="15">
    <source>
        <dbReference type="RuleBase" id="RU000461"/>
    </source>
</evidence>
<keyword evidence="7 14" id="KW-0479">Metal-binding</keyword>
<dbReference type="GO" id="GO:0020037">
    <property type="term" value="F:heme binding"/>
    <property type="evidence" value="ECO:0007669"/>
    <property type="project" value="InterPro"/>
</dbReference>
<protein>
    <submittedName>
        <fullName evidence="16">Cytochrome P450 18a1</fullName>
    </submittedName>
</protein>
<dbReference type="EMBL" id="BGPR01000926">
    <property type="protein sequence ID" value="GBM40330.1"/>
    <property type="molecule type" value="Genomic_DNA"/>
</dbReference>
<dbReference type="PRINTS" id="PR00385">
    <property type="entry name" value="P450"/>
</dbReference>
<evidence type="ECO:0000256" key="2">
    <source>
        <dbReference type="ARBA" id="ARBA00003690"/>
    </source>
</evidence>
<evidence type="ECO:0000256" key="10">
    <source>
        <dbReference type="ARBA" id="ARBA00023002"/>
    </source>
</evidence>
<evidence type="ECO:0000256" key="13">
    <source>
        <dbReference type="ARBA" id="ARBA00023136"/>
    </source>
</evidence>
<feature type="binding site" description="axial binding residue" evidence="14">
    <location>
        <position position="339"/>
    </location>
    <ligand>
        <name>heme</name>
        <dbReference type="ChEBI" id="CHEBI:30413"/>
    </ligand>
    <ligandPart>
        <name>Fe</name>
        <dbReference type="ChEBI" id="CHEBI:18248"/>
    </ligandPart>
</feature>
<comment type="subcellular location">
    <subcellularLocation>
        <location evidence="4">Endoplasmic reticulum membrane</location>
        <topology evidence="4">Peripheral membrane protein</topology>
    </subcellularLocation>
    <subcellularLocation>
        <location evidence="3">Microsome membrane</location>
        <topology evidence="3">Peripheral membrane protein</topology>
    </subcellularLocation>
</comment>
<keyword evidence="6 14" id="KW-0349">Heme</keyword>
<comment type="caution">
    <text evidence="16">The sequence shown here is derived from an EMBL/GenBank/DDBJ whole genome shotgun (WGS) entry which is preliminary data.</text>
</comment>
<proteinExistence type="inferred from homology"/>
<evidence type="ECO:0000256" key="1">
    <source>
        <dbReference type="ARBA" id="ARBA00001971"/>
    </source>
</evidence>
<evidence type="ECO:0000256" key="14">
    <source>
        <dbReference type="PIRSR" id="PIRSR602401-1"/>
    </source>
</evidence>
<keyword evidence="8" id="KW-0256">Endoplasmic reticulum</keyword>
<gene>
    <name evidence="16" type="primary">Cyp18a1_20</name>
    <name evidence="16" type="ORF">AVEN_23892_1</name>
</gene>
<dbReference type="PRINTS" id="PR00463">
    <property type="entry name" value="EP450I"/>
</dbReference>
<dbReference type="GO" id="GO:0005789">
    <property type="term" value="C:endoplasmic reticulum membrane"/>
    <property type="evidence" value="ECO:0007669"/>
    <property type="project" value="UniProtKB-SubCell"/>
</dbReference>
<sequence length="393" mass="45494">MFTGCSTYWKNTGAFNDMPWKEQRRFTLHMLRDLGFGKTRMEQHMKEEILELMNILVKNEGKPVSLSDLLASSMSNNVASLVFGKRMEFNDPQRQKLNRTIGDVGRFAGVVAWHIYFPWLKTFFDTFNIGNKGKLLRSLMAMKEFCRKEIESHESTLDPNNIRDFMDGFIVEMQKKKNDPNTTFQKEVLVDLSRLLFGAGSETVRVTLDWMLLTCVSRPEVQKRIQAEIDKVIGQERFPTWQDHVNMPFTEAALTEIMRWKSIVPLNVMHYTLRDTELNGFFIPKHTHVLSILWAVNYNEKLWGSDVNEYKPERFLSDDGKKVVKPEYTITFSVGKRACPGKILAEIETFLYLVAILQKFELSVPPGEKISLVGKLGTTLQPPKQDLCLKLRH</sequence>
<dbReference type="InterPro" id="IPR001128">
    <property type="entry name" value="Cyt_P450"/>
</dbReference>
<dbReference type="PROSITE" id="PS00086">
    <property type="entry name" value="CYTOCHROME_P450"/>
    <property type="match status" value="1"/>
</dbReference>
<comment type="similarity">
    <text evidence="5 15">Belongs to the cytochrome P450 family.</text>
</comment>
<name>A0A4Y2FFP7_ARAVE</name>
<dbReference type="Pfam" id="PF00067">
    <property type="entry name" value="p450"/>
    <property type="match status" value="1"/>
</dbReference>
<keyword evidence="10 15" id="KW-0560">Oxidoreductase</keyword>
<evidence type="ECO:0000256" key="9">
    <source>
        <dbReference type="ARBA" id="ARBA00022848"/>
    </source>
</evidence>
<dbReference type="GO" id="GO:0006082">
    <property type="term" value="P:organic acid metabolic process"/>
    <property type="evidence" value="ECO:0007669"/>
    <property type="project" value="TreeGrafter"/>
</dbReference>
<evidence type="ECO:0000256" key="8">
    <source>
        <dbReference type="ARBA" id="ARBA00022824"/>
    </source>
</evidence>
<keyword evidence="9" id="KW-0492">Microsome</keyword>
<dbReference type="AlphaFoldDB" id="A0A4Y2FFP7"/>
<reference evidence="16 17" key="1">
    <citation type="journal article" date="2019" name="Sci. Rep.">
        <title>Orb-weaving spider Araneus ventricosus genome elucidates the spidroin gene catalogue.</title>
        <authorList>
            <person name="Kono N."/>
            <person name="Nakamura H."/>
            <person name="Ohtoshi R."/>
            <person name="Moran D.A.P."/>
            <person name="Shinohara A."/>
            <person name="Yoshida Y."/>
            <person name="Fujiwara M."/>
            <person name="Mori M."/>
            <person name="Tomita M."/>
            <person name="Arakawa K."/>
        </authorList>
    </citation>
    <scope>NUCLEOTIDE SEQUENCE [LARGE SCALE GENOMIC DNA]</scope>
</reference>
<evidence type="ECO:0000256" key="4">
    <source>
        <dbReference type="ARBA" id="ARBA00004406"/>
    </source>
</evidence>
<keyword evidence="17" id="KW-1185">Reference proteome</keyword>
<evidence type="ECO:0000256" key="7">
    <source>
        <dbReference type="ARBA" id="ARBA00022723"/>
    </source>
</evidence>
<evidence type="ECO:0000313" key="16">
    <source>
        <dbReference type="EMBL" id="GBM40330.1"/>
    </source>
</evidence>
<evidence type="ECO:0000256" key="12">
    <source>
        <dbReference type="ARBA" id="ARBA00023033"/>
    </source>
</evidence>
<dbReference type="OrthoDB" id="6486579at2759"/>